<dbReference type="EMBL" id="WJQT01000006">
    <property type="protein sequence ID" value="MRJ47145.1"/>
    <property type="molecule type" value="Genomic_DNA"/>
</dbReference>
<proteinExistence type="predicted"/>
<protein>
    <submittedName>
        <fullName evidence="1">Uncharacterized protein</fullName>
    </submittedName>
</protein>
<accession>A0A844CHG3</accession>
<dbReference type="Proteomes" id="UP000440066">
    <property type="component" value="Unassembled WGS sequence"/>
</dbReference>
<reference evidence="1 2" key="1">
    <citation type="submission" date="2019-11" db="EMBL/GenBank/DDBJ databases">
        <title>Characterisation of Fundicoccus ignavus gen. nov. sp. nov., a novel genus of the family Aerococcaceae from bulk tank milk.</title>
        <authorList>
            <person name="Siebert A."/>
            <person name="Huptas C."/>
            <person name="Wenning M."/>
            <person name="Scherer S."/>
            <person name="Doll E.V."/>
        </authorList>
    </citation>
    <scope>NUCLEOTIDE SEQUENCE [LARGE SCALE GENOMIC DNA]</scope>
    <source>
        <strain evidence="1 2">DSM 109652</strain>
    </source>
</reference>
<organism evidence="1 2">
    <name type="scientific">Fundicoccus ignavus</name>
    <dbReference type="NCBI Taxonomy" id="2664442"/>
    <lineage>
        <taxon>Bacteria</taxon>
        <taxon>Bacillati</taxon>
        <taxon>Bacillota</taxon>
        <taxon>Bacilli</taxon>
        <taxon>Lactobacillales</taxon>
        <taxon>Aerococcaceae</taxon>
        <taxon>Fundicoccus</taxon>
    </lineage>
</organism>
<name>A0A844CHG3_9LACT</name>
<sequence length="226" mass="26682">MKNAVIKWLSLLSVLTMIGYSNDMTVVLAQDDDQVTESNQQEFPYNGYYATEENRYIRGFYFDEHTIYIIFPLENEINTDTKNFDRWEKLYNHANYVSLNINPFVSSEEVEKWREENLPNLAEIYTEVAKQITPDMTRQQVDAMIDAQIPSVDTTNAIINTDRMWWNPYVKLNAPTIFRSQNLWRVEIYDNLLLRFEYEESTDGETITDDYGVTYTKTNEKPESIP</sequence>
<dbReference type="RefSeq" id="WP_153832222.1">
    <property type="nucleotide sequence ID" value="NZ_WJQT01000006.1"/>
</dbReference>
<comment type="caution">
    <text evidence="1">The sequence shown here is derived from an EMBL/GenBank/DDBJ whole genome shotgun (WGS) entry which is preliminary data.</text>
</comment>
<dbReference type="AlphaFoldDB" id="A0A844CHG3"/>
<evidence type="ECO:0000313" key="1">
    <source>
        <dbReference type="EMBL" id="MRJ47145.1"/>
    </source>
</evidence>
<gene>
    <name evidence="1" type="ORF">GF867_06170</name>
</gene>
<evidence type="ECO:0000313" key="2">
    <source>
        <dbReference type="Proteomes" id="UP000440066"/>
    </source>
</evidence>